<dbReference type="SUPFAM" id="SSF51735">
    <property type="entry name" value="NAD(P)-binding Rossmann-fold domains"/>
    <property type="match status" value="1"/>
</dbReference>
<dbReference type="InterPro" id="IPR050984">
    <property type="entry name" value="Gfo/Idh/MocA_domain"/>
</dbReference>
<dbReference type="Gene3D" id="3.40.50.720">
    <property type="entry name" value="NAD(P)-binding Rossmann-like Domain"/>
    <property type="match status" value="1"/>
</dbReference>
<proteinExistence type="inferred from homology"/>
<comment type="similarity">
    <text evidence="1">Belongs to the Gfo/Idh/MocA family.</text>
</comment>
<dbReference type="EMBL" id="AOMA01000063">
    <property type="protein sequence ID" value="EMA41687.1"/>
    <property type="molecule type" value="Genomic_DNA"/>
</dbReference>
<dbReference type="InterPro" id="IPR055170">
    <property type="entry name" value="GFO_IDH_MocA-like_dom"/>
</dbReference>
<dbReference type="InterPro" id="IPR000683">
    <property type="entry name" value="Gfo/Idh/MocA-like_OxRdtase_N"/>
</dbReference>
<dbReference type="AlphaFoldDB" id="M0M794"/>
<feature type="domain" description="GFO/IDH/MocA-like oxidoreductase" evidence="4">
    <location>
        <begin position="155"/>
        <end position="276"/>
    </location>
</feature>
<dbReference type="SUPFAM" id="SSF55347">
    <property type="entry name" value="Glyceraldehyde-3-phosphate dehydrogenase-like, C-terminal domain"/>
    <property type="match status" value="1"/>
</dbReference>
<dbReference type="GO" id="GO:0016491">
    <property type="term" value="F:oxidoreductase activity"/>
    <property type="evidence" value="ECO:0007669"/>
    <property type="project" value="UniProtKB-KW"/>
</dbReference>
<dbReference type="RefSeq" id="WP_006671999.1">
    <property type="nucleotide sequence ID" value="NZ_AOMA01000063.1"/>
</dbReference>
<evidence type="ECO:0000256" key="2">
    <source>
        <dbReference type="ARBA" id="ARBA00023002"/>
    </source>
</evidence>
<accession>M0M794</accession>
<feature type="domain" description="Gfo/Idh/MocA-like oxidoreductase N-terminal" evidence="3">
    <location>
        <begin position="25"/>
        <end position="145"/>
    </location>
</feature>
<name>M0M794_9EURY</name>
<dbReference type="GO" id="GO:0000166">
    <property type="term" value="F:nucleotide binding"/>
    <property type="evidence" value="ECO:0007669"/>
    <property type="project" value="InterPro"/>
</dbReference>
<dbReference type="eggNOG" id="arCOG01622">
    <property type="taxonomic scope" value="Archaea"/>
</dbReference>
<gene>
    <name evidence="5" type="ORF">C446_05210</name>
</gene>
<sequence length="368" mass="39477">MALEDAFAGFTRRDWERDSPDGIVRLAIVGIGGFARNRALPAVAEGQYCTTTTLVTGSPDRARSLAETYDVEHVVGYDRFREGEHADAYDAAYVATPNATHGEYAIAAAEHGKHVICEKPLETTVERARDVVDACEDADVILMTAYRLQTEPAVRRSRELVRDGVIGTVVQVHGAFSHPLLDHAGPDTWRLDPELAGGGALVDLGVYPLNTIRYLLGCDPTGVYASTHSSGGPFATVDEHVAFQLEFPTDATASCTASFDAHASSQLELVGTDGKVAISSPFGGVVPQEMVVESGDVRSEYTGPPTDEVREQFDYFGYCVLTGTEPGPDGEDGVADLEAIEAAYESAETARRVSIGERDRDFDGEPSV</sequence>
<dbReference type="InterPro" id="IPR036291">
    <property type="entry name" value="NAD(P)-bd_dom_sf"/>
</dbReference>
<dbReference type="PANTHER" id="PTHR22604:SF105">
    <property type="entry name" value="TRANS-1,2-DIHYDROBENZENE-1,2-DIOL DEHYDROGENASE"/>
    <property type="match status" value="1"/>
</dbReference>
<dbReference type="Pfam" id="PF01408">
    <property type="entry name" value="GFO_IDH_MocA"/>
    <property type="match status" value="1"/>
</dbReference>
<evidence type="ECO:0000313" key="5">
    <source>
        <dbReference type="EMBL" id="EMA41687.1"/>
    </source>
</evidence>
<dbReference type="PATRIC" id="fig|1227454.3.peg.1033"/>
<dbReference type="PANTHER" id="PTHR22604">
    <property type="entry name" value="OXIDOREDUCTASES"/>
    <property type="match status" value="1"/>
</dbReference>
<evidence type="ECO:0000313" key="6">
    <source>
        <dbReference type="Proteomes" id="UP000011607"/>
    </source>
</evidence>
<evidence type="ECO:0000259" key="4">
    <source>
        <dbReference type="Pfam" id="PF22725"/>
    </source>
</evidence>
<keyword evidence="6" id="KW-1185">Reference proteome</keyword>
<protein>
    <submittedName>
        <fullName evidence="5">Glucose-fructose oxidoreductase</fullName>
    </submittedName>
</protein>
<comment type="caution">
    <text evidence="5">The sequence shown here is derived from an EMBL/GenBank/DDBJ whole genome shotgun (WGS) entry which is preliminary data.</text>
</comment>
<keyword evidence="2" id="KW-0560">Oxidoreductase</keyword>
<reference evidence="5 6" key="1">
    <citation type="journal article" date="2014" name="PLoS Genet.">
        <title>Phylogenetically driven sequencing of extremely halophilic archaea reveals strategies for static and dynamic osmo-response.</title>
        <authorList>
            <person name="Becker E.A."/>
            <person name="Seitzer P.M."/>
            <person name="Tritt A."/>
            <person name="Larsen D."/>
            <person name="Krusor M."/>
            <person name="Yao A.I."/>
            <person name="Wu D."/>
            <person name="Madern D."/>
            <person name="Eisen J.A."/>
            <person name="Darling A.E."/>
            <person name="Facciotti M.T."/>
        </authorList>
    </citation>
    <scope>NUCLEOTIDE SEQUENCE [LARGE SCALE GENOMIC DNA]</scope>
    <source>
        <strain evidence="5 6">JCM 10879</strain>
    </source>
</reference>
<organism evidence="5 6">
    <name type="scientific">Halobiforma nitratireducens JCM 10879</name>
    <dbReference type="NCBI Taxonomy" id="1227454"/>
    <lineage>
        <taxon>Archaea</taxon>
        <taxon>Methanobacteriati</taxon>
        <taxon>Methanobacteriota</taxon>
        <taxon>Stenosarchaea group</taxon>
        <taxon>Halobacteria</taxon>
        <taxon>Halobacteriales</taxon>
        <taxon>Natrialbaceae</taxon>
        <taxon>Halobiforma</taxon>
    </lineage>
</organism>
<evidence type="ECO:0000256" key="1">
    <source>
        <dbReference type="ARBA" id="ARBA00010928"/>
    </source>
</evidence>
<dbReference type="OrthoDB" id="195534at2157"/>
<evidence type="ECO:0000259" key="3">
    <source>
        <dbReference type="Pfam" id="PF01408"/>
    </source>
</evidence>
<dbReference type="Gene3D" id="3.30.360.10">
    <property type="entry name" value="Dihydrodipicolinate Reductase, domain 2"/>
    <property type="match status" value="1"/>
</dbReference>
<dbReference type="STRING" id="1227454.C446_05210"/>
<dbReference type="NCBIfam" id="NF041392">
    <property type="entry name" value="XylDh_Gfo6_Halo"/>
    <property type="match status" value="1"/>
</dbReference>
<dbReference type="Pfam" id="PF22725">
    <property type="entry name" value="GFO_IDH_MocA_C3"/>
    <property type="match status" value="1"/>
</dbReference>
<dbReference type="Proteomes" id="UP000011607">
    <property type="component" value="Unassembled WGS sequence"/>
</dbReference>
<dbReference type="InterPro" id="IPR049838">
    <property type="entry name" value="XacA-like"/>
</dbReference>